<gene>
    <name evidence="8" type="ORF">RND81_14G086000</name>
</gene>
<evidence type="ECO:0000259" key="6">
    <source>
        <dbReference type="Pfam" id="PF23559"/>
    </source>
</evidence>
<sequence length="1178" mass="134717">MAASDVASAVQLIGSLLIQEGSSLYGVEEHVQGLQEELEFMQQYLQDADSKQEEREVCALVRQVRKLAYDAEDVIDTYILKVGLKNGNWFMRFVDLVYKFPQIYEVREQIQVIQASLKRVSDKLNSHGVRRITNLERGLLSREDGYRRQRPRSYPYDDNVGDFVVGMEDDIRKLTDIVMGEGSTQVGIVSIVGMGGSGKTTLARKLYNHPYAKECFDCSAWVFISQEWSTQHILSEILRKVDGFKQTTTVLGVEELVDKIRYILEKKSYLVVLDDVWRKEALEEILPALPRGGSAKKGSKIIITSRNREIVKFQVTHPDHMYIHEPQPLSEKSSWELFSKIALSHRENYDEESFRNLGKDMLRECDGLPLAIIALAGILNTRGTIGEWHEVAEAVRSRILEGRCGNMYGRVGELLALSYDDLPYDLKPCFLYLSVFPEDHQISVGMLTRMWIAEGLISTQYTDMSLEDVALQRVEDLSHRFMIQVVRTNFKGAIKSIRLHDLLRDLSVQKAKEQSFLQIYTPFSSSESSHLSSLAIQPRRAAVHSSTALPTDISHLRSLILLTQSTSSHSSYNCAQTLDVQIVSRKFKLLRVLSIWGIKMVNRALPKQIGCLIHLRYLAIRATNITALPSSIGGLTNLQTLDYRDIHLENDLEKENIQIKIPDVFQKFVLLRHLFLPVEFPWCVQELKLSSMRNLRTLWGIRSDNNSGYFMKEVPKLSTTLRKLKIVVSSENELKAAFCCPSLLNDVLDTFHCDVRDGLVISNVAPLCARKHLLKLTLIGEIQIKLSLILPVNLVRLRLKDSLIKDADPMEVLGELAHLKLLSLSNAYVGTTLSCRSGSFSQLEELSVDSLPHLDKWEINYGAMPCLKKLEITKCWRLQIFPHGLSYVTTLEQLEFFDMLYGFNREATIHGWAPQKLRLPHNATSIIKHSDSPVDSSSISKLYEQLTKGIFLDNKTKKFWVTEQHNRYVNSFMVYALGLRICSKQIWEVRSRDIKQSYEDMKNCPYVECREVIESPEVGTMVMVAKLKSLMSSGNYDVVGKFDLGNLSVEVTYEIYWFIMFEEAEDSESAVESSKPGKNESEYERRQRMIKTAGHHKIDRFFVDELERATTIYTTLYERETHREIIIGKRLNEWIRIPGGELKTHATMDGEVRLSLSYEEGFNLLDVVIKGFIIQPKI</sequence>
<keyword evidence="9" id="KW-1185">Reference proteome</keyword>
<dbReference type="InterPro" id="IPR058922">
    <property type="entry name" value="WHD_DRP"/>
</dbReference>
<dbReference type="EMBL" id="JBDFQZ010000014">
    <property type="protein sequence ID" value="KAK9665035.1"/>
    <property type="molecule type" value="Genomic_DNA"/>
</dbReference>
<dbReference type="PANTHER" id="PTHR23155">
    <property type="entry name" value="DISEASE RESISTANCE PROTEIN RP"/>
    <property type="match status" value="1"/>
</dbReference>
<dbReference type="CDD" id="cd14798">
    <property type="entry name" value="RX-CC_like"/>
    <property type="match status" value="1"/>
</dbReference>
<dbReference type="PRINTS" id="PR00364">
    <property type="entry name" value="DISEASERSIST"/>
</dbReference>
<dbReference type="Pfam" id="PF18052">
    <property type="entry name" value="Rx_N"/>
    <property type="match status" value="1"/>
</dbReference>
<evidence type="ECO:0000256" key="1">
    <source>
        <dbReference type="ARBA" id="ARBA00022737"/>
    </source>
</evidence>
<accession>A0AAW1GN01</accession>
<dbReference type="SUPFAM" id="SSF52540">
    <property type="entry name" value="P-loop containing nucleoside triphosphate hydrolases"/>
    <property type="match status" value="1"/>
</dbReference>
<dbReference type="InterPro" id="IPR036388">
    <property type="entry name" value="WH-like_DNA-bd_sf"/>
</dbReference>
<feature type="domain" description="Disease resistance protein winged helix" evidence="6">
    <location>
        <begin position="435"/>
        <end position="506"/>
    </location>
</feature>
<evidence type="ECO:0000256" key="3">
    <source>
        <dbReference type="ARBA" id="ARBA00022821"/>
    </source>
</evidence>
<evidence type="ECO:0000259" key="4">
    <source>
        <dbReference type="Pfam" id="PF00931"/>
    </source>
</evidence>
<dbReference type="Pfam" id="PF00931">
    <property type="entry name" value="NB-ARC"/>
    <property type="match status" value="1"/>
</dbReference>
<dbReference type="Gene3D" id="1.10.8.430">
    <property type="entry name" value="Helical domain of apoptotic protease-activating factors"/>
    <property type="match status" value="1"/>
</dbReference>
<dbReference type="InterPro" id="IPR038005">
    <property type="entry name" value="RX-like_CC"/>
</dbReference>
<dbReference type="InterPro" id="IPR027417">
    <property type="entry name" value="P-loop_NTPase"/>
</dbReference>
<dbReference type="InterPro" id="IPR002182">
    <property type="entry name" value="NB-ARC"/>
</dbReference>
<dbReference type="Gene3D" id="1.10.10.10">
    <property type="entry name" value="Winged helix-like DNA-binding domain superfamily/Winged helix DNA-binding domain"/>
    <property type="match status" value="1"/>
</dbReference>
<dbReference type="Proteomes" id="UP001443914">
    <property type="component" value="Unassembled WGS sequence"/>
</dbReference>
<dbReference type="InterPro" id="IPR055414">
    <property type="entry name" value="LRR_R13L4/SHOC2-like"/>
</dbReference>
<feature type="domain" description="Disease resistance R13L4/SHOC-2-like LRR" evidence="7">
    <location>
        <begin position="582"/>
        <end position="895"/>
    </location>
</feature>
<dbReference type="GO" id="GO:0043531">
    <property type="term" value="F:ADP binding"/>
    <property type="evidence" value="ECO:0007669"/>
    <property type="project" value="InterPro"/>
</dbReference>
<keyword evidence="3" id="KW-0611">Plant defense</keyword>
<dbReference type="Pfam" id="PF23598">
    <property type="entry name" value="LRR_14"/>
    <property type="match status" value="1"/>
</dbReference>
<name>A0AAW1GN01_SAPOF</name>
<evidence type="ECO:0000256" key="2">
    <source>
        <dbReference type="ARBA" id="ARBA00022741"/>
    </source>
</evidence>
<dbReference type="InterPro" id="IPR042197">
    <property type="entry name" value="Apaf_helical"/>
</dbReference>
<reference evidence="8" key="1">
    <citation type="submission" date="2024-03" db="EMBL/GenBank/DDBJ databases">
        <title>WGS assembly of Saponaria officinalis var. Norfolk2.</title>
        <authorList>
            <person name="Jenkins J."/>
            <person name="Shu S."/>
            <person name="Grimwood J."/>
            <person name="Barry K."/>
            <person name="Goodstein D."/>
            <person name="Schmutz J."/>
            <person name="Leebens-Mack J."/>
            <person name="Osbourn A."/>
        </authorList>
    </citation>
    <scope>NUCLEOTIDE SEQUENCE [LARGE SCALE GENOMIC DNA]</scope>
    <source>
        <strain evidence="8">JIC</strain>
    </source>
</reference>
<dbReference type="FunFam" id="1.10.10.10:FF:000322">
    <property type="entry name" value="Probable disease resistance protein At1g63360"/>
    <property type="match status" value="1"/>
</dbReference>
<evidence type="ECO:0000259" key="7">
    <source>
        <dbReference type="Pfam" id="PF23598"/>
    </source>
</evidence>
<dbReference type="AlphaFoldDB" id="A0AAW1GN01"/>
<evidence type="ECO:0000313" key="9">
    <source>
        <dbReference type="Proteomes" id="UP001443914"/>
    </source>
</evidence>
<dbReference type="InterPro" id="IPR032675">
    <property type="entry name" value="LRR_dom_sf"/>
</dbReference>
<dbReference type="FunFam" id="3.40.50.300:FF:001091">
    <property type="entry name" value="Probable disease resistance protein At1g61300"/>
    <property type="match status" value="1"/>
</dbReference>
<feature type="domain" description="Disease resistance N-terminal" evidence="5">
    <location>
        <begin position="6"/>
        <end position="86"/>
    </location>
</feature>
<evidence type="ECO:0000313" key="8">
    <source>
        <dbReference type="EMBL" id="KAK9665035.1"/>
    </source>
</evidence>
<comment type="caution">
    <text evidence="8">The sequence shown here is derived from an EMBL/GenBank/DDBJ whole genome shotgun (WGS) entry which is preliminary data.</text>
</comment>
<dbReference type="Gene3D" id="3.80.10.10">
    <property type="entry name" value="Ribonuclease Inhibitor"/>
    <property type="match status" value="1"/>
</dbReference>
<dbReference type="Gene3D" id="1.20.5.4130">
    <property type="match status" value="1"/>
</dbReference>
<proteinExistence type="predicted"/>
<dbReference type="InterPro" id="IPR044974">
    <property type="entry name" value="Disease_R_plants"/>
</dbReference>
<dbReference type="InterPro" id="IPR041118">
    <property type="entry name" value="Rx_N"/>
</dbReference>
<evidence type="ECO:0000259" key="5">
    <source>
        <dbReference type="Pfam" id="PF18052"/>
    </source>
</evidence>
<keyword evidence="2" id="KW-0547">Nucleotide-binding</keyword>
<dbReference type="GO" id="GO:0098542">
    <property type="term" value="P:defense response to other organism"/>
    <property type="evidence" value="ECO:0007669"/>
    <property type="project" value="TreeGrafter"/>
</dbReference>
<dbReference type="Gene3D" id="3.40.50.300">
    <property type="entry name" value="P-loop containing nucleotide triphosphate hydrolases"/>
    <property type="match status" value="1"/>
</dbReference>
<dbReference type="PANTHER" id="PTHR23155:SF1185">
    <property type="entry name" value="DISEASE RESISTANCE RPP8-LIKE PROTEIN 3-RELATED"/>
    <property type="match status" value="1"/>
</dbReference>
<organism evidence="8 9">
    <name type="scientific">Saponaria officinalis</name>
    <name type="common">Common soapwort</name>
    <name type="synonym">Lychnis saponaria</name>
    <dbReference type="NCBI Taxonomy" id="3572"/>
    <lineage>
        <taxon>Eukaryota</taxon>
        <taxon>Viridiplantae</taxon>
        <taxon>Streptophyta</taxon>
        <taxon>Embryophyta</taxon>
        <taxon>Tracheophyta</taxon>
        <taxon>Spermatophyta</taxon>
        <taxon>Magnoliopsida</taxon>
        <taxon>eudicotyledons</taxon>
        <taxon>Gunneridae</taxon>
        <taxon>Pentapetalae</taxon>
        <taxon>Caryophyllales</taxon>
        <taxon>Caryophyllaceae</taxon>
        <taxon>Caryophylleae</taxon>
        <taxon>Saponaria</taxon>
    </lineage>
</organism>
<dbReference type="SUPFAM" id="SSF52058">
    <property type="entry name" value="L domain-like"/>
    <property type="match status" value="1"/>
</dbReference>
<protein>
    <submittedName>
        <fullName evidence="8">Uncharacterized protein</fullName>
    </submittedName>
</protein>
<keyword evidence="1" id="KW-0677">Repeat</keyword>
<dbReference type="Pfam" id="PF23559">
    <property type="entry name" value="WHD_DRP"/>
    <property type="match status" value="1"/>
</dbReference>
<feature type="domain" description="NB-ARC" evidence="4">
    <location>
        <begin position="168"/>
        <end position="345"/>
    </location>
</feature>